<dbReference type="KEGG" id="mmas:MYMAC_006746"/>
<dbReference type="Pfam" id="PF02012">
    <property type="entry name" value="BNR"/>
    <property type="match status" value="1"/>
</dbReference>
<feature type="compositionally biased region" description="Low complexity" evidence="1">
    <location>
        <begin position="387"/>
        <end position="409"/>
    </location>
</feature>
<dbReference type="RefSeq" id="WP_095961083.1">
    <property type="nucleotide sequence ID" value="NZ_CP022203.1"/>
</dbReference>
<accession>A0A250K4Q2</accession>
<proteinExistence type="predicted"/>
<dbReference type="AlphaFoldDB" id="A0A250K4Q2"/>
<organism evidence="3 4">
    <name type="scientific">Corallococcus macrosporus DSM 14697</name>
    <dbReference type="NCBI Taxonomy" id="1189310"/>
    <lineage>
        <taxon>Bacteria</taxon>
        <taxon>Pseudomonadati</taxon>
        <taxon>Myxococcota</taxon>
        <taxon>Myxococcia</taxon>
        <taxon>Myxococcales</taxon>
        <taxon>Cystobacterineae</taxon>
        <taxon>Myxococcaceae</taxon>
        <taxon>Corallococcus</taxon>
    </lineage>
</organism>
<feature type="chain" id="PRO_5012219568" description="Sortilin N-terminal domain-containing protein" evidence="2">
    <location>
        <begin position="29"/>
        <end position="453"/>
    </location>
</feature>
<dbReference type="EMBL" id="CP022203">
    <property type="protein sequence ID" value="ATB51089.1"/>
    <property type="molecule type" value="Genomic_DNA"/>
</dbReference>
<dbReference type="PANTHER" id="PTHR43739">
    <property type="entry name" value="XYLOGLUCANASE (EUROFUNG)"/>
    <property type="match status" value="1"/>
</dbReference>
<dbReference type="PANTHER" id="PTHR43739:SF5">
    <property type="entry name" value="EXO-ALPHA-SIALIDASE"/>
    <property type="match status" value="1"/>
</dbReference>
<dbReference type="GO" id="GO:0010411">
    <property type="term" value="P:xyloglucan metabolic process"/>
    <property type="evidence" value="ECO:0007669"/>
    <property type="project" value="TreeGrafter"/>
</dbReference>
<dbReference type="CDD" id="cd15482">
    <property type="entry name" value="Sialidase_non-viral"/>
    <property type="match status" value="2"/>
</dbReference>
<reference evidence="3 4" key="1">
    <citation type="submission" date="2017-06" db="EMBL/GenBank/DDBJ databases">
        <title>Sequencing and comparative analysis of myxobacterial genomes.</title>
        <authorList>
            <person name="Rupp O."/>
            <person name="Goesmann A."/>
            <person name="Sogaard-Andersen L."/>
        </authorList>
    </citation>
    <scope>NUCLEOTIDE SEQUENCE [LARGE SCALE GENOMIC DNA]</scope>
    <source>
        <strain evidence="3 4">DSM 14697</strain>
    </source>
</reference>
<evidence type="ECO:0000313" key="3">
    <source>
        <dbReference type="EMBL" id="ATB51089.1"/>
    </source>
</evidence>
<gene>
    <name evidence="3" type="ORF">MYMAC_006746</name>
</gene>
<evidence type="ECO:0008006" key="5">
    <source>
        <dbReference type="Google" id="ProtNLM"/>
    </source>
</evidence>
<keyword evidence="2" id="KW-0732">Signal</keyword>
<feature type="signal peptide" evidence="2">
    <location>
        <begin position="1"/>
        <end position="28"/>
    </location>
</feature>
<feature type="region of interest" description="Disordered" evidence="1">
    <location>
        <begin position="371"/>
        <end position="426"/>
    </location>
</feature>
<evidence type="ECO:0000256" key="2">
    <source>
        <dbReference type="SAM" id="SignalP"/>
    </source>
</evidence>
<dbReference type="InterPro" id="IPR015943">
    <property type="entry name" value="WD40/YVTN_repeat-like_dom_sf"/>
</dbReference>
<dbReference type="OrthoDB" id="5497530at2"/>
<dbReference type="Proteomes" id="UP000217343">
    <property type="component" value="Chromosome"/>
</dbReference>
<dbReference type="SUPFAM" id="SSF110296">
    <property type="entry name" value="Oligoxyloglucan reducing end-specific cellobiohydrolase"/>
    <property type="match status" value="1"/>
</dbReference>
<dbReference type="InterPro" id="IPR002860">
    <property type="entry name" value="BNR_rpt"/>
</dbReference>
<name>A0A250K4Q2_9BACT</name>
<evidence type="ECO:0000256" key="1">
    <source>
        <dbReference type="SAM" id="MobiDB-lite"/>
    </source>
</evidence>
<sequence>MKSRSPGAWSTAAFLLALSPGAPAHAHAGLPETSNVTLRRGHPEDFFSGTTFGAVISRDSGKTWRWVCPDAMGYGGWRPEAYVWRETGDILAATGSALLHSPDAGCTWRTHPFFKATWVTGLAAHPTDDRVFHAVTGRPGLANGVYRSDDGGETWTATPLLRTGLELNAVRVSPVDPRRLYVSGVSDNALVVLRSDDAGETWQEFPHALPELLRPYALTVVAVDPVDVDGVWVRVSAQGYTHLLRSEDGGRTLTQVTVLDDTFINMDLSSDGGTAWVGTLNYFFMGASTGPLERQPLPTGNACVLRDGETLYGCGSTWLHDWALARSTDQGRTWEHIFALYEIQGTQLCPRGTPVRDLCPARWPQLAEQLGAPLYPDGGVEEPPRPDAGTPDAGGPDTGAPDAGTSDAGGAPGEPPAGPKSGGCAAAAGPALPLLLLLSSLLPRRRGPRRPHP</sequence>
<protein>
    <recommendedName>
        <fullName evidence="5">Sortilin N-terminal domain-containing protein</fullName>
    </recommendedName>
</protein>
<evidence type="ECO:0000313" key="4">
    <source>
        <dbReference type="Proteomes" id="UP000217343"/>
    </source>
</evidence>
<dbReference type="InterPro" id="IPR052025">
    <property type="entry name" value="Xyloglucanase_GH74"/>
</dbReference>
<keyword evidence="4" id="KW-1185">Reference proteome</keyword>
<dbReference type="Gene3D" id="2.130.10.10">
    <property type="entry name" value="YVTN repeat-like/Quinoprotein amine dehydrogenase"/>
    <property type="match status" value="2"/>
</dbReference>